<protein>
    <submittedName>
        <fullName evidence="1">Uncharacterized protein</fullName>
    </submittedName>
</protein>
<comment type="caution">
    <text evidence="1">The sequence shown here is derived from an EMBL/GenBank/DDBJ whole genome shotgun (WGS) entry which is preliminary data.</text>
</comment>
<proteinExistence type="predicted"/>
<name>A0A8S3ISG1_9BILA</name>
<reference evidence="1" key="1">
    <citation type="submission" date="2021-02" db="EMBL/GenBank/DDBJ databases">
        <authorList>
            <person name="Nowell W R."/>
        </authorList>
    </citation>
    <scope>NUCLEOTIDE SEQUENCE</scope>
</reference>
<accession>A0A8S3ISG1</accession>
<dbReference type="AlphaFoldDB" id="A0A8S3ISG1"/>
<evidence type="ECO:0000313" key="2">
    <source>
        <dbReference type="Proteomes" id="UP000681720"/>
    </source>
</evidence>
<gene>
    <name evidence="1" type="ORF">GIL414_LOCUS78264</name>
</gene>
<dbReference type="EMBL" id="CAJOBJ010349539">
    <property type="protein sequence ID" value="CAF5206340.1"/>
    <property type="molecule type" value="Genomic_DNA"/>
</dbReference>
<organism evidence="1 2">
    <name type="scientific">Rotaria magnacalcarata</name>
    <dbReference type="NCBI Taxonomy" id="392030"/>
    <lineage>
        <taxon>Eukaryota</taxon>
        <taxon>Metazoa</taxon>
        <taxon>Spiralia</taxon>
        <taxon>Gnathifera</taxon>
        <taxon>Rotifera</taxon>
        <taxon>Eurotatoria</taxon>
        <taxon>Bdelloidea</taxon>
        <taxon>Philodinida</taxon>
        <taxon>Philodinidae</taxon>
        <taxon>Rotaria</taxon>
    </lineage>
</organism>
<feature type="non-terminal residue" evidence="1">
    <location>
        <position position="60"/>
    </location>
</feature>
<sequence>MNYWFCKFEFGSPARLCIVCSNNISFHRIIALLSSVFDQLSHLTLKFEVYTLTSGPLVIS</sequence>
<dbReference type="Proteomes" id="UP000681720">
    <property type="component" value="Unassembled WGS sequence"/>
</dbReference>
<evidence type="ECO:0000313" key="1">
    <source>
        <dbReference type="EMBL" id="CAF5206340.1"/>
    </source>
</evidence>